<dbReference type="Pfam" id="PF12697">
    <property type="entry name" value="Abhydrolase_6"/>
    <property type="match status" value="1"/>
</dbReference>
<organism evidence="17 18">
    <name type="scientific">Adineta steineri</name>
    <dbReference type="NCBI Taxonomy" id="433720"/>
    <lineage>
        <taxon>Eukaryota</taxon>
        <taxon>Metazoa</taxon>
        <taxon>Spiralia</taxon>
        <taxon>Gnathifera</taxon>
        <taxon>Rotifera</taxon>
        <taxon>Eurotatoria</taxon>
        <taxon>Bdelloidea</taxon>
        <taxon>Adinetida</taxon>
        <taxon>Adinetidae</taxon>
        <taxon>Adineta</taxon>
    </lineage>
</organism>
<name>A0A815P7L1_9BILA</name>
<feature type="compositionally biased region" description="Basic residues" evidence="14">
    <location>
        <begin position="389"/>
        <end position="399"/>
    </location>
</feature>
<evidence type="ECO:0000259" key="16">
    <source>
        <dbReference type="Pfam" id="PF12697"/>
    </source>
</evidence>
<dbReference type="PANTHER" id="PTHR46197:SF3">
    <property type="entry name" value="AB HYDROLASE-1 DOMAIN-CONTAINING PROTEIN"/>
    <property type="match status" value="1"/>
</dbReference>
<dbReference type="InterPro" id="IPR000073">
    <property type="entry name" value="AB_hydrolase_1"/>
</dbReference>
<dbReference type="FunFam" id="3.40.50.1820:FF:000093">
    <property type="entry name" value="protein ABHD14A isoform X1"/>
    <property type="match status" value="1"/>
</dbReference>
<comment type="caution">
    <text evidence="17">The sequence shown here is derived from an EMBL/GenBank/DDBJ whole genome shotgun (WGS) entry which is preliminary data.</text>
</comment>
<dbReference type="OrthoDB" id="284184at2759"/>
<dbReference type="GO" id="GO:0016020">
    <property type="term" value="C:membrane"/>
    <property type="evidence" value="ECO:0007669"/>
    <property type="project" value="UniProtKB-SubCell"/>
</dbReference>
<dbReference type="GO" id="GO:0005737">
    <property type="term" value="C:cytoplasm"/>
    <property type="evidence" value="ECO:0007669"/>
    <property type="project" value="UniProtKB-SubCell"/>
</dbReference>
<sequence>MIVRSPFVKLVITGVLIFGVVVIALNFISYSRNLNDFEFIDDNNAYVISNRDGDALIRIKADVKSNSKPAALYMNNGKMDIPEVRIRTYMISINHVQDHNILIREVGEGNFNILLLHGQSFSSKTWENIGTLQYLASWGYRAFAIDLPGYGNSSLPVVQEIEGAQWLTRLIRTLRLSNFVIISPSMSGRFSIPYIMQSHTNQQLIRGFIPISPVGTNNFQTADYEKVKIPTLIVHGESDKKFQSAIQSLKQIPSSQILTIKNASHACYIDQPLDFHNELRQFLYTVYRPIYIEQYKQRSLANATSSSSSENLNTIYRPIYIEQYKQRSLANATSSSSENLNTSQNKISIYRPIYIEQYKQRSLANATSSSSSENLNTSQNKISSNLTSNRKHFQSKQSI</sequence>
<keyword evidence="6" id="KW-0735">Signal-anchor</keyword>
<comment type="similarity">
    <text evidence="10">Belongs to the AB hydrolase superfamily. ABHD14 family.</text>
</comment>
<keyword evidence="5" id="KW-0378">Hydrolase</keyword>
<comment type="subcellular location">
    <subcellularLocation>
        <location evidence="1">Cytoplasm</location>
    </subcellularLocation>
    <subcellularLocation>
        <location evidence="2">Membrane</location>
        <topology evidence="2">Single-pass type II membrane protein</topology>
    </subcellularLocation>
</comment>
<feature type="transmembrane region" description="Helical" evidence="15">
    <location>
        <begin position="7"/>
        <end position="28"/>
    </location>
</feature>
<protein>
    <recommendedName>
        <fullName evidence="12">Protein ABHD14A</fullName>
    </recommendedName>
    <alternativeName>
        <fullName evidence="13">Alpha/beta hydrolase domain-containing protein 14A</fullName>
    </alternativeName>
</protein>
<evidence type="ECO:0000256" key="11">
    <source>
        <dbReference type="ARBA" id="ARBA00056841"/>
    </source>
</evidence>
<evidence type="ECO:0000256" key="3">
    <source>
        <dbReference type="ARBA" id="ARBA00022490"/>
    </source>
</evidence>
<evidence type="ECO:0000313" key="18">
    <source>
        <dbReference type="Proteomes" id="UP000663891"/>
    </source>
</evidence>
<evidence type="ECO:0000313" key="17">
    <source>
        <dbReference type="EMBL" id="CAF1445501.1"/>
    </source>
</evidence>
<proteinExistence type="inferred from homology"/>
<evidence type="ECO:0000256" key="4">
    <source>
        <dbReference type="ARBA" id="ARBA00022692"/>
    </source>
</evidence>
<evidence type="ECO:0000256" key="9">
    <source>
        <dbReference type="ARBA" id="ARBA00023180"/>
    </source>
</evidence>
<keyword evidence="7 15" id="KW-1133">Transmembrane helix</keyword>
<feature type="compositionally biased region" description="Polar residues" evidence="14">
    <location>
        <begin position="379"/>
        <end position="388"/>
    </location>
</feature>
<feature type="region of interest" description="Disordered" evidence="14">
    <location>
        <begin position="366"/>
        <end position="399"/>
    </location>
</feature>
<evidence type="ECO:0000256" key="6">
    <source>
        <dbReference type="ARBA" id="ARBA00022968"/>
    </source>
</evidence>
<dbReference type="EMBL" id="CAJNON010001255">
    <property type="protein sequence ID" value="CAF1445501.1"/>
    <property type="molecule type" value="Genomic_DNA"/>
</dbReference>
<keyword evidence="3" id="KW-0963">Cytoplasm</keyword>
<evidence type="ECO:0000256" key="10">
    <source>
        <dbReference type="ARBA" id="ARBA00037942"/>
    </source>
</evidence>
<dbReference type="AlphaFoldDB" id="A0A815P7L1"/>
<evidence type="ECO:0000256" key="8">
    <source>
        <dbReference type="ARBA" id="ARBA00023136"/>
    </source>
</evidence>
<accession>A0A815P7L1</accession>
<evidence type="ECO:0000256" key="12">
    <source>
        <dbReference type="ARBA" id="ARBA00073591"/>
    </source>
</evidence>
<evidence type="ECO:0000256" key="13">
    <source>
        <dbReference type="ARBA" id="ARBA00079023"/>
    </source>
</evidence>
<evidence type="ECO:0000256" key="5">
    <source>
        <dbReference type="ARBA" id="ARBA00022801"/>
    </source>
</evidence>
<dbReference type="InterPro" id="IPR029058">
    <property type="entry name" value="AB_hydrolase_fold"/>
</dbReference>
<dbReference type="PANTHER" id="PTHR46197">
    <property type="entry name" value="PROTEIN ABHD14B-LIKE"/>
    <property type="match status" value="1"/>
</dbReference>
<evidence type="ECO:0000256" key="7">
    <source>
        <dbReference type="ARBA" id="ARBA00022989"/>
    </source>
</evidence>
<feature type="compositionally biased region" description="Low complexity" evidence="14">
    <location>
        <begin position="366"/>
        <end position="378"/>
    </location>
</feature>
<dbReference type="Proteomes" id="UP000663891">
    <property type="component" value="Unassembled WGS sequence"/>
</dbReference>
<feature type="domain" description="AB hydrolase-1" evidence="16">
    <location>
        <begin position="113"/>
        <end position="175"/>
    </location>
</feature>
<comment type="function">
    <text evidence="11">Possible role in granule neuron development.</text>
</comment>
<keyword evidence="4 15" id="KW-0812">Transmembrane</keyword>
<evidence type="ECO:0000256" key="2">
    <source>
        <dbReference type="ARBA" id="ARBA00004606"/>
    </source>
</evidence>
<evidence type="ECO:0000256" key="14">
    <source>
        <dbReference type="SAM" id="MobiDB-lite"/>
    </source>
</evidence>
<reference evidence="17" key="1">
    <citation type="submission" date="2021-02" db="EMBL/GenBank/DDBJ databases">
        <authorList>
            <person name="Nowell W R."/>
        </authorList>
    </citation>
    <scope>NUCLEOTIDE SEQUENCE</scope>
</reference>
<gene>
    <name evidence="17" type="ORF">VCS650_LOCUS39153</name>
</gene>
<keyword evidence="8 15" id="KW-0472">Membrane</keyword>
<dbReference type="Gene3D" id="3.40.50.1820">
    <property type="entry name" value="alpha/beta hydrolase"/>
    <property type="match status" value="1"/>
</dbReference>
<keyword evidence="9" id="KW-0325">Glycoprotein</keyword>
<evidence type="ECO:0000256" key="1">
    <source>
        <dbReference type="ARBA" id="ARBA00004496"/>
    </source>
</evidence>
<dbReference type="GO" id="GO:0016787">
    <property type="term" value="F:hydrolase activity"/>
    <property type="evidence" value="ECO:0007669"/>
    <property type="project" value="UniProtKB-KW"/>
</dbReference>
<evidence type="ECO:0000256" key="15">
    <source>
        <dbReference type="SAM" id="Phobius"/>
    </source>
</evidence>
<dbReference type="SUPFAM" id="SSF53474">
    <property type="entry name" value="alpha/beta-Hydrolases"/>
    <property type="match status" value="1"/>
</dbReference>